<gene>
    <name evidence="2" type="ORF">QWZ03_15995</name>
</gene>
<keyword evidence="3" id="KW-1185">Reference proteome</keyword>
<feature type="domain" description="Antitoxin Xre/MbcA/ParS-like toxin-binding" evidence="1">
    <location>
        <begin position="18"/>
        <end position="66"/>
    </location>
</feature>
<reference evidence="2" key="1">
    <citation type="journal article" date="2014" name="Int. J. Syst. Evol. Microbiol.">
        <title>Complete genome of a new Firmicutes species belonging to the dominant human colonic microbiota ('Ruminococcus bicirculans') reveals two chromosomes and a selective capacity to utilize plant glucans.</title>
        <authorList>
            <consortium name="NISC Comparative Sequencing Program"/>
            <person name="Wegmann U."/>
            <person name="Louis P."/>
            <person name="Goesmann A."/>
            <person name="Henrissat B."/>
            <person name="Duncan S.H."/>
            <person name="Flint H.J."/>
        </authorList>
    </citation>
    <scope>NUCLEOTIDE SEQUENCE</scope>
    <source>
        <strain evidence="2">CECT 7703</strain>
    </source>
</reference>
<organism evidence="2 3">
    <name type="scientific">Chitinimonas viridis</name>
    <dbReference type="NCBI Taxonomy" id="664880"/>
    <lineage>
        <taxon>Bacteria</taxon>
        <taxon>Pseudomonadati</taxon>
        <taxon>Pseudomonadota</taxon>
        <taxon>Betaproteobacteria</taxon>
        <taxon>Neisseriales</taxon>
        <taxon>Chitinibacteraceae</taxon>
        <taxon>Chitinimonas</taxon>
    </lineage>
</organism>
<accession>A0ABT8B7Y8</accession>
<dbReference type="RefSeq" id="WP_290333620.1">
    <property type="nucleotide sequence ID" value="NZ_JAUFPU010000018.1"/>
</dbReference>
<sequence length="69" mass="7380">MDKSDYEEANTLPLSVYAARVFGDEGKARAWMSSHNSALGAVPADLVAQPEGERGVRAILLKIEHGLAV</sequence>
<dbReference type="Proteomes" id="UP001180081">
    <property type="component" value="Unassembled WGS sequence"/>
</dbReference>
<evidence type="ECO:0000313" key="3">
    <source>
        <dbReference type="Proteomes" id="UP001180081"/>
    </source>
</evidence>
<dbReference type="Pfam" id="PF09722">
    <property type="entry name" value="Xre_MbcA_ParS_C"/>
    <property type="match status" value="1"/>
</dbReference>
<reference evidence="2" key="2">
    <citation type="submission" date="2023-06" db="EMBL/GenBank/DDBJ databases">
        <authorList>
            <person name="Lucena T."/>
            <person name="Sun Q."/>
        </authorList>
    </citation>
    <scope>NUCLEOTIDE SEQUENCE</scope>
    <source>
        <strain evidence="2">CECT 7703</strain>
    </source>
</reference>
<proteinExistence type="predicted"/>
<dbReference type="EMBL" id="JAUFPU010000018">
    <property type="protein sequence ID" value="MDN3578271.1"/>
    <property type="molecule type" value="Genomic_DNA"/>
</dbReference>
<evidence type="ECO:0000313" key="2">
    <source>
        <dbReference type="EMBL" id="MDN3578271.1"/>
    </source>
</evidence>
<protein>
    <submittedName>
        <fullName evidence="2">MbcA/ParS/Xre antitoxin family protein</fullName>
    </submittedName>
</protein>
<comment type="caution">
    <text evidence="2">The sequence shown here is derived from an EMBL/GenBank/DDBJ whole genome shotgun (WGS) entry which is preliminary data.</text>
</comment>
<name>A0ABT8B7Y8_9NEIS</name>
<dbReference type="InterPro" id="IPR024467">
    <property type="entry name" value="Xre/MbcA/ParS-like_toxin-bd"/>
</dbReference>
<evidence type="ECO:0000259" key="1">
    <source>
        <dbReference type="Pfam" id="PF09722"/>
    </source>
</evidence>